<feature type="domain" description="Protein kinase" evidence="11">
    <location>
        <begin position="233"/>
        <end position="492"/>
    </location>
</feature>
<evidence type="ECO:0000256" key="4">
    <source>
        <dbReference type="ARBA" id="ARBA00022741"/>
    </source>
</evidence>
<comment type="catalytic activity">
    <reaction evidence="8">
        <text>L-seryl-[protein] + ATP = O-phospho-L-seryl-[protein] + ADP + H(+)</text>
        <dbReference type="Rhea" id="RHEA:17989"/>
        <dbReference type="Rhea" id="RHEA-COMP:9863"/>
        <dbReference type="Rhea" id="RHEA-COMP:11604"/>
        <dbReference type="ChEBI" id="CHEBI:15378"/>
        <dbReference type="ChEBI" id="CHEBI:29999"/>
        <dbReference type="ChEBI" id="CHEBI:30616"/>
        <dbReference type="ChEBI" id="CHEBI:83421"/>
        <dbReference type="ChEBI" id="CHEBI:456216"/>
        <dbReference type="EC" id="2.7.11.1"/>
    </reaction>
</comment>
<feature type="binding site" evidence="9">
    <location>
        <position position="749"/>
    </location>
    <ligand>
        <name>Zn(2+)</name>
        <dbReference type="ChEBI" id="CHEBI:29105"/>
    </ligand>
</feature>
<dbReference type="EC" id="2.7.11.1" evidence="1"/>
<dbReference type="InterPro" id="IPR058053">
    <property type="entry name" value="RamC_C"/>
</dbReference>
<dbReference type="CDD" id="cd04791">
    <property type="entry name" value="LanC_SerThrkinase"/>
    <property type="match status" value="1"/>
</dbReference>
<dbReference type="PRINTS" id="PR01950">
    <property type="entry name" value="LANCSUPER"/>
</dbReference>
<dbReference type="NCBIfam" id="NF038150">
    <property type="entry name" value="lanthi_synth_IV"/>
    <property type="match status" value="1"/>
</dbReference>
<evidence type="ECO:0000313" key="12">
    <source>
        <dbReference type="EMBL" id="TDC01250.1"/>
    </source>
</evidence>
<dbReference type="GO" id="GO:0004674">
    <property type="term" value="F:protein serine/threonine kinase activity"/>
    <property type="evidence" value="ECO:0007669"/>
    <property type="project" value="UniProtKB-KW"/>
</dbReference>
<evidence type="ECO:0000256" key="1">
    <source>
        <dbReference type="ARBA" id="ARBA00012513"/>
    </source>
</evidence>
<gene>
    <name evidence="12" type="ORF">E1267_32400</name>
</gene>
<evidence type="ECO:0000313" key="13">
    <source>
        <dbReference type="Proteomes" id="UP000295157"/>
    </source>
</evidence>
<organism evidence="12 13">
    <name type="scientific">Nonomuraea longispora</name>
    <dbReference type="NCBI Taxonomy" id="1848320"/>
    <lineage>
        <taxon>Bacteria</taxon>
        <taxon>Bacillati</taxon>
        <taxon>Actinomycetota</taxon>
        <taxon>Actinomycetes</taxon>
        <taxon>Streptosporangiales</taxon>
        <taxon>Streptosporangiaceae</taxon>
        <taxon>Nonomuraea</taxon>
    </lineage>
</organism>
<dbReference type="GO" id="GO:0046872">
    <property type="term" value="F:metal ion binding"/>
    <property type="evidence" value="ECO:0007669"/>
    <property type="project" value="UniProtKB-KW"/>
</dbReference>
<dbReference type="GO" id="GO:0005975">
    <property type="term" value="P:carbohydrate metabolic process"/>
    <property type="evidence" value="ECO:0007669"/>
    <property type="project" value="InterPro"/>
</dbReference>
<dbReference type="InterPro" id="IPR057929">
    <property type="entry name" value="RamC_N"/>
</dbReference>
<dbReference type="SUPFAM" id="SSF56112">
    <property type="entry name" value="Protein kinase-like (PK-like)"/>
    <property type="match status" value="1"/>
</dbReference>
<dbReference type="SMART" id="SM01260">
    <property type="entry name" value="LANC_like"/>
    <property type="match status" value="1"/>
</dbReference>
<comment type="catalytic activity">
    <reaction evidence="7">
        <text>L-threonyl-[protein] + ATP = O-phospho-L-threonyl-[protein] + ADP + H(+)</text>
        <dbReference type="Rhea" id="RHEA:46608"/>
        <dbReference type="Rhea" id="RHEA-COMP:11060"/>
        <dbReference type="Rhea" id="RHEA-COMP:11605"/>
        <dbReference type="ChEBI" id="CHEBI:15378"/>
        <dbReference type="ChEBI" id="CHEBI:30013"/>
        <dbReference type="ChEBI" id="CHEBI:30616"/>
        <dbReference type="ChEBI" id="CHEBI:61977"/>
        <dbReference type="ChEBI" id="CHEBI:456216"/>
        <dbReference type="EC" id="2.7.11.1"/>
    </reaction>
</comment>
<dbReference type="PANTHER" id="PTHR24363">
    <property type="entry name" value="SERINE/THREONINE PROTEIN KINASE"/>
    <property type="match status" value="1"/>
</dbReference>
<dbReference type="InterPro" id="IPR007822">
    <property type="entry name" value="LANC-like"/>
</dbReference>
<dbReference type="GO" id="GO:0005524">
    <property type="term" value="F:ATP binding"/>
    <property type="evidence" value="ECO:0007669"/>
    <property type="project" value="UniProtKB-KW"/>
</dbReference>
<dbReference type="Gene3D" id="3.30.200.20">
    <property type="entry name" value="Phosphorylase Kinase, domain 1"/>
    <property type="match status" value="1"/>
</dbReference>
<dbReference type="InterPro" id="IPR011009">
    <property type="entry name" value="Kinase-like_dom_sf"/>
</dbReference>
<evidence type="ECO:0000256" key="3">
    <source>
        <dbReference type="ARBA" id="ARBA00022679"/>
    </source>
</evidence>
<keyword evidence="4" id="KW-0547">Nucleotide-binding</keyword>
<dbReference type="InterPro" id="IPR000719">
    <property type="entry name" value="Prot_kinase_dom"/>
</dbReference>
<sequence length="898" mass="95354">MLRSVGFTVDSNVVDRLTIFAELNGREIVEDDTWVSVHDPHHDIPLQGWKIHVSARPGTLADTLDRVLPILAGTGCAFKAARSARRLMELNTGDVDPGAVGKAMTIYPDQDAVVELGHALADALSGLAAPRIVSDRQVRPGAPVYYRYAPFAPQYRVDENGDFELIVIGPDGEQLPGAAGPEFTCPPWAADPFRPEPPVAAPDRAGASDEAGEGPPPETSDETGAGRIIGGRYHVTSGVVRGPRGNVYRAADATGRRVVVKEARAYVGENVEGWDLRMYLRNELRVLHALKGVAGVPEPIDHFRHGEDEFLVMTDAGSRDLNRFVAETGLFTTEPASGERNLGALAVRLLEVIDAVHERGVVIRDLSPKNVVLGEDGRCTLIDFGNSRYDRLQLPGWSRGYSVPDQHTDRESVPADDYFSLGATLFFAVTGMNPIMIGPDPVRNVERTLMCLARMFPDVTTGVVGLLPGLLSLDPADRTAAAAEIRSGLPAAGGERSQARRWRPPATPELTGELLSKALDHSVRECAAFAEQLMAGPQDARRESPAVTNVYGGSAGVGMELLHHPQTRSVAADLARWTGRVMPPAKLPPSLYFGRTGTSLFLTAARVTAAPDLDAPEPVAVDGPQRADQAHGVAGIGAGHLALAALDPGETRHLRIAAECARLLVTGQVTRSEDAVAPAQPGSGVSVDTAYAHGDAGCADFLLAYHEVTGDRAAGEAARERSAALAVQAEALIGELHGPDARAMGASWCQGMSGIAGTLARAARAYGEDRYLDLAERGARACLVVAPQAWVVSQCCGLAGIGEALIDLAMVTGDDGYWRHAEEIAELMLVRAGGEPAQPVFPGNDLDKAAYTWSTGTAGVVSFLRRLDRRSGARLWTADWRPAEADPAAHTARGSAAS</sequence>
<keyword evidence="13" id="KW-1185">Reference proteome</keyword>
<keyword evidence="5" id="KW-0418">Kinase</keyword>
<dbReference type="Gene3D" id="1.50.10.10">
    <property type="match status" value="1"/>
</dbReference>
<dbReference type="PANTHER" id="PTHR24363:SF0">
    <property type="entry name" value="SERINE_THREONINE KINASE LIKE DOMAIN CONTAINING 1"/>
    <property type="match status" value="1"/>
</dbReference>
<dbReference type="Pfam" id="PF00069">
    <property type="entry name" value="Pkinase"/>
    <property type="match status" value="1"/>
</dbReference>
<evidence type="ECO:0000256" key="9">
    <source>
        <dbReference type="PIRSR" id="PIRSR607822-1"/>
    </source>
</evidence>
<accession>A0A4R4N2R4</accession>
<dbReference type="OrthoDB" id="1492512at2"/>
<dbReference type="GO" id="GO:0031179">
    <property type="term" value="P:peptide modification"/>
    <property type="evidence" value="ECO:0007669"/>
    <property type="project" value="InterPro"/>
</dbReference>
<evidence type="ECO:0000256" key="6">
    <source>
        <dbReference type="ARBA" id="ARBA00022840"/>
    </source>
</evidence>
<keyword evidence="3" id="KW-0808">Transferase</keyword>
<evidence type="ECO:0000256" key="7">
    <source>
        <dbReference type="ARBA" id="ARBA00047899"/>
    </source>
</evidence>
<evidence type="ECO:0000256" key="10">
    <source>
        <dbReference type="SAM" id="MobiDB-lite"/>
    </source>
</evidence>
<feature type="binding site" evidence="9">
    <location>
        <position position="795"/>
    </location>
    <ligand>
        <name>Zn(2+)</name>
        <dbReference type="ChEBI" id="CHEBI:29105"/>
    </ligand>
</feature>
<evidence type="ECO:0000256" key="5">
    <source>
        <dbReference type="ARBA" id="ARBA00022777"/>
    </source>
</evidence>
<evidence type="ECO:0000256" key="8">
    <source>
        <dbReference type="ARBA" id="ARBA00048679"/>
    </source>
</evidence>
<dbReference type="AlphaFoldDB" id="A0A4R4N2R4"/>
<keyword evidence="6" id="KW-0067">ATP-binding</keyword>
<reference evidence="12 13" key="1">
    <citation type="submission" date="2019-02" db="EMBL/GenBank/DDBJ databases">
        <title>Draft genome sequences of novel Actinobacteria.</title>
        <authorList>
            <person name="Sahin N."/>
            <person name="Ay H."/>
            <person name="Saygin H."/>
        </authorList>
    </citation>
    <scope>NUCLEOTIDE SEQUENCE [LARGE SCALE GENOMIC DNA]</scope>
    <source>
        <strain evidence="12 13">KC201</strain>
    </source>
</reference>
<dbReference type="SUPFAM" id="SSF158745">
    <property type="entry name" value="LanC-like"/>
    <property type="match status" value="1"/>
</dbReference>
<dbReference type="PROSITE" id="PS50011">
    <property type="entry name" value="PROTEIN_KINASE_DOM"/>
    <property type="match status" value="1"/>
</dbReference>
<evidence type="ECO:0000256" key="2">
    <source>
        <dbReference type="ARBA" id="ARBA00022527"/>
    </source>
</evidence>
<name>A0A4R4N2R4_9ACTN</name>
<keyword evidence="9" id="KW-0479">Metal-binding</keyword>
<proteinExistence type="predicted"/>
<comment type="caution">
    <text evidence="12">The sequence shown here is derived from an EMBL/GenBank/DDBJ whole genome shotgun (WGS) entry which is preliminary data.</text>
</comment>
<dbReference type="Pfam" id="PF25816">
    <property type="entry name" value="RamC_N"/>
    <property type="match status" value="1"/>
</dbReference>
<dbReference type="Pfam" id="PF05147">
    <property type="entry name" value="LANC_like"/>
    <property type="match status" value="1"/>
</dbReference>
<keyword evidence="2" id="KW-0723">Serine/threonine-protein kinase</keyword>
<dbReference type="SMART" id="SM00220">
    <property type="entry name" value="S_TKc"/>
    <property type="match status" value="1"/>
</dbReference>
<dbReference type="InterPro" id="IPR012341">
    <property type="entry name" value="6hp_glycosidase-like_sf"/>
</dbReference>
<dbReference type="RefSeq" id="WP_132338182.1">
    <property type="nucleotide sequence ID" value="NZ_SMJZ01000164.1"/>
</dbReference>
<keyword evidence="9" id="KW-0862">Zinc</keyword>
<protein>
    <recommendedName>
        <fullName evidence="1">non-specific serine/threonine protein kinase</fullName>
        <ecNumber evidence="1">2.7.11.1</ecNumber>
    </recommendedName>
</protein>
<feature type="region of interest" description="Disordered" evidence="10">
    <location>
        <begin position="186"/>
        <end position="228"/>
    </location>
</feature>
<evidence type="ECO:0000259" key="11">
    <source>
        <dbReference type="PROSITE" id="PS50011"/>
    </source>
</evidence>
<dbReference type="EMBL" id="SMJZ01000164">
    <property type="protein sequence ID" value="TDC01250.1"/>
    <property type="molecule type" value="Genomic_DNA"/>
</dbReference>
<dbReference type="Proteomes" id="UP000295157">
    <property type="component" value="Unassembled WGS sequence"/>
</dbReference>
<dbReference type="Gene3D" id="1.10.510.10">
    <property type="entry name" value="Transferase(Phosphotransferase) domain 1"/>
    <property type="match status" value="1"/>
</dbReference>